<dbReference type="AlphaFoldDB" id="A0A4R9BJ02"/>
<feature type="compositionally biased region" description="Basic and acidic residues" evidence="1">
    <location>
        <begin position="266"/>
        <end position="275"/>
    </location>
</feature>
<dbReference type="Proteomes" id="UP000298468">
    <property type="component" value="Unassembled WGS sequence"/>
</dbReference>
<dbReference type="PRINTS" id="PR00111">
    <property type="entry name" value="ABHYDROLASE"/>
</dbReference>
<dbReference type="EMBL" id="SOHM01000035">
    <property type="protein sequence ID" value="TFD85609.1"/>
    <property type="molecule type" value="Genomic_DNA"/>
</dbReference>
<evidence type="ECO:0000256" key="1">
    <source>
        <dbReference type="SAM" id="MobiDB-lite"/>
    </source>
</evidence>
<gene>
    <name evidence="3" type="ORF">E3T61_17365</name>
</gene>
<dbReference type="Pfam" id="PF12697">
    <property type="entry name" value="Abhydrolase_6"/>
    <property type="match status" value="1"/>
</dbReference>
<dbReference type="InterPro" id="IPR050471">
    <property type="entry name" value="AB_hydrolase"/>
</dbReference>
<evidence type="ECO:0000313" key="4">
    <source>
        <dbReference type="Proteomes" id="UP000298468"/>
    </source>
</evidence>
<reference evidence="3 4" key="1">
    <citation type="submission" date="2019-03" db="EMBL/GenBank/DDBJ databases">
        <title>Genomics of glacier-inhabiting Cryobacterium strains.</title>
        <authorList>
            <person name="Liu Q."/>
            <person name="Xin Y.-H."/>
        </authorList>
    </citation>
    <scope>NUCLEOTIDE SEQUENCE [LARGE SCALE GENOMIC DNA]</scope>
    <source>
        <strain evidence="3 4">Sr59</strain>
    </source>
</reference>
<accession>A0A4R9BJ02</accession>
<comment type="caution">
    <text evidence="3">The sequence shown here is derived from an EMBL/GenBank/DDBJ whole genome shotgun (WGS) entry which is preliminary data.</text>
</comment>
<sequence length="275" mass="29464">MPFLAVGSGPPLVFLPGITPNHELPTGADRRLQTRQLLPYAGSRRVWWVNRRPGLDPDATMADIAADYANAMLRRFDEPVDVVGESTGGSVALQLAADHPAVVKRLVIVSAAYRLGEEGRESQLNVADDVLDGRPRAAGAELMRMTGAGAGSKRLLAVLGWLFGTVYFARATADLMTTIRAEDAFDLQTRLADIVSPTLVIGGDRDAFYSADLFRQTADGISRGELALYPGRGHLGTALDPRFLPDVLSFLDPPDSAGSPAGRLEPGADRDDVTR</sequence>
<keyword evidence="3" id="KW-0378">Hydrolase</keyword>
<organism evidence="3 4">
    <name type="scientific">Cryobacterium lactosi</name>
    <dbReference type="NCBI Taxonomy" id="1259202"/>
    <lineage>
        <taxon>Bacteria</taxon>
        <taxon>Bacillati</taxon>
        <taxon>Actinomycetota</taxon>
        <taxon>Actinomycetes</taxon>
        <taxon>Micrococcales</taxon>
        <taxon>Microbacteriaceae</taxon>
        <taxon>Cryobacterium</taxon>
    </lineage>
</organism>
<dbReference type="SUPFAM" id="SSF53474">
    <property type="entry name" value="alpha/beta-Hydrolases"/>
    <property type="match status" value="1"/>
</dbReference>
<evidence type="ECO:0000313" key="3">
    <source>
        <dbReference type="EMBL" id="TFD85609.1"/>
    </source>
</evidence>
<dbReference type="Gene3D" id="3.40.50.1820">
    <property type="entry name" value="alpha/beta hydrolase"/>
    <property type="match status" value="1"/>
</dbReference>
<dbReference type="GO" id="GO:0016787">
    <property type="term" value="F:hydrolase activity"/>
    <property type="evidence" value="ECO:0007669"/>
    <property type="project" value="UniProtKB-KW"/>
</dbReference>
<name>A0A4R9BJ02_9MICO</name>
<dbReference type="InterPro" id="IPR029058">
    <property type="entry name" value="AB_hydrolase_fold"/>
</dbReference>
<dbReference type="InterPro" id="IPR000073">
    <property type="entry name" value="AB_hydrolase_1"/>
</dbReference>
<evidence type="ECO:0000259" key="2">
    <source>
        <dbReference type="Pfam" id="PF12697"/>
    </source>
</evidence>
<protein>
    <submittedName>
        <fullName evidence="3">Alpha/beta hydrolase</fullName>
    </submittedName>
</protein>
<dbReference type="PANTHER" id="PTHR43433">
    <property type="entry name" value="HYDROLASE, ALPHA/BETA FOLD FAMILY PROTEIN"/>
    <property type="match status" value="1"/>
</dbReference>
<feature type="region of interest" description="Disordered" evidence="1">
    <location>
        <begin position="253"/>
        <end position="275"/>
    </location>
</feature>
<feature type="domain" description="AB hydrolase-1" evidence="2">
    <location>
        <begin position="13"/>
        <end position="237"/>
    </location>
</feature>
<dbReference type="OrthoDB" id="7958481at2"/>
<keyword evidence="4" id="KW-1185">Reference proteome</keyword>
<proteinExistence type="predicted"/>
<dbReference type="PANTHER" id="PTHR43433:SF5">
    <property type="entry name" value="AB HYDROLASE-1 DOMAIN-CONTAINING PROTEIN"/>
    <property type="match status" value="1"/>
</dbReference>